<gene>
    <name evidence="1" type="ORF">DEIPH_ctg029orf0006</name>
</gene>
<proteinExistence type="predicted"/>
<reference evidence="1 2" key="1">
    <citation type="submission" date="2014-03" db="EMBL/GenBank/DDBJ databases">
        <title>Draft genome sequence of Deinococcus phoenicis 1P10ME.</title>
        <authorList>
            <person name="Stepanov V.G."/>
            <person name="Vaishampayan P."/>
            <person name="Venkateswaran K."/>
            <person name="Fox G.E."/>
        </authorList>
    </citation>
    <scope>NUCLEOTIDE SEQUENCE [LARGE SCALE GENOMIC DNA]</scope>
    <source>
        <strain evidence="1 2">1P10ME</strain>
    </source>
</reference>
<dbReference type="AlphaFoldDB" id="A0A016QPU4"/>
<accession>A0A016QPU4</accession>
<dbReference type="PATRIC" id="fig|1476583.3.peg.1868"/>
<dbReference type="EMBL" id="JHAC01000029">
    <property type="protein sequence ID" value="EYB68006.1"/>
    <property type="molecule type" value="Genomic_DNA"/>
</dbReference>
<protein>
    <submittedName>
        <fullName evidence="1">Uncharacterized protein</fullName>
    </submittedName>
</protein>
<dbReference type="Proteomes" id="UP000020492">
    <property type="component" value="Unassembled WGS sequence"/>
</dbReference>
<keyword evidence="2" id="KW-1185">Reference proteome</keyword>
<name>A0A016QPU4_9DEIO</name>
<sequence length="105" mass="11945">MDKPTQELISKAALSYSKKTCRDGYTVREISPATFSDLEKLNATYNGQTELIQQRGGNVKNSFDKEKQLFQSYTFLKTGKDTFFMAQLIENKGRGRILTYLCTLA</sequence>
<comment type="caution">
    <text evidence="1">The sequence shown here is derived from an EMBL/GenBank/DDBJ whole genome shotgun (WGS) entry which is preliminary data.</text>
</comment>
<organism evidence="1 2">
    <name type="scientific">Deinococcus phoenicis</name>
    <dbReference type="NCBI Taxonomy" id="1476583"/>
    <lineage>
        <taxon>Bacteria</taxon>
        <taxon>Thermotogati</taxon>
        <taxon>Deinococcota</taxon>
        <taxon>Deinococci</taxon>
        <taxon>Deinococcales</taxon>
        <taxon>Deinococcaceae</taxon>
        <taxon>Deinococcus</taxon>
    </lineage>
</organism>
<evidence type="ECO:0000313" key="2">
    <source>
        <dbReference type="Proteomes" id="UP000020492"/>
    </source>
</evidence>
<evidence type="ECO:0000313" key="1">
    <source>
        <dbReference type="EMBL" id="EYB68006.1"/>
    </source>
</evidence>